<dbReference type="KEGG" id="vne:CFK40_20080"/>
<protein>
    <recommendedName>
        <fullName evidence="9">Thiamine permease</fullName>
    </recommendedName>
</protein>
<dbReference type="InterPro" id="IPR003339">
    <property type="entry name" value="ABC/ECF_trnsptr_transmembrane"/>
</dbReference>
<name>A0A221MHL7_9BACI</name>
<evidence type="ECO:0000256" key="5">
    <source>
        <dbReference type="ARBA" id="ARBA00023136"/>
    </source>
</evidence>
<keyword evidence="3 6" id="KW-0812">Transmembrane</keyword>
<evidence type="ECO:0000313" key="7">
    <source>
        <dbReference type="EMBL" id="ASN07134.1"/>
    </source>
</evidence>
<evidence type="ECO:0000256" key="2">
    <source>
        <dbReference type="ARBA" id="ARBA00022475"/>
    </source>
</evidence>
<dbReference type="PANTHER" id="PTHR34857">
    <property type="entry name" value="SLL0384 PROTEIN"/>
    <property type="match status" value="1"/>
</dbReference>
<feature type="transmembrane region" description="Helical" evidence="6">
    <location>
        <begin position="97"/>
        <end position="119"/>
    </location>
</feature>
<gene>
    <name evidence="7" type="ORF">CFK40_20080</name>
</gene>
<evidence type="ECO:0000313" key="8">
    <source>
        <dbReference type="Proteomes" id="UP000204391"/>
    </source>
</evidence>
<keyword evidence="8" id="KW-1185">Reference proteome</keyword>
<evidence type="ECO:0008006" key="9">
    <source>
        <dbReference type="Google" id="ProtNLM"/>
    </source>
</evidence>
<evidence type="ECO:0000256" key="3">
    <source>
        <dbReference type="ARBA" id="ARBA00022692"/>
    </source>
</evidence>
<feature type="transmembrane region" description="Helical" evidence="6">
    <location>
        <begin position="229"/>
        <end position="247"/>
    </location>
</feature>
<keyword evidence="4 6" id="KW-1133">Transmembrane helix</keyword>
<proteinExistence type="predicted"/>
<keyword evidence="2" id="KW-1003">Cell membrane</keyword>
<evidence type="ECO:0000256" key="6">
    <source>
        <dbReference type="SAM" id="Phobius"/>
    </source>
</evidence>
<dbReference type="Pfam" id="PF02361">
    <property type="entry name" value="CbiQ"/>
    <property type="match status" value="1"/>
</dbReference>
<keyword evidence="5 6" id="KW-0472">Membrane</keyword>
<feature type="transmembrane region" description="Helical" evidence="6">
    <location>
        <begin position="56"/>
        <end position="77"/>
    </location>
</feature>
<accession>A0A221MHL7</accession>
<dbReference type="InterPro" id="IPR051611">
    <property type="entry name" value="ECF_transporter_component"/>
</dbReference>
<feature type="transmembrane region" description="Helical" evidence="6">
    <location>
        <begin position="20"/>
        <end position="44"/>
    </location>
</feature>
<dbReference type="AlphaFoldDB" id="A0A221MHL7"/>
<evidence type="ECO:0000256" key="4">
    <source>
        <dbReference type="ARBA" id="ARBA00022989"/>
    </source>
</evidence>
<reference evidence="7 8" key="1">
    <citation type="journal article" date="2003" name="Int. J. Syst. Evol. Microbiol.">
        <title>Virgibacillus carmonensis sp. nov., Virgibacillus necropolis sp. nov. and Virgibacillus picturae sp. nov., three novel species isolated from deteriorated mural paintings, transfer of the species of the genus salibacillus to Virgibacillus, as Virgibacillus marismortui comb. nov. and Virgibacillus salexigens comb. nov., and emended description of the genus Virgibacillus.</title>
        <authorList>
            <person name="Heyrman J."/>
            <person name="Logan N.A."/>
            <person name="Busse H.J."/>
            <person name="Balcaen A."/>
            <person name="Lebbe L."/>
            <person name="Rodriguez-Diaz M."/>
            <person name="Swings J."/>
            <person name="De Vos P."/>
        </authorList>
    </citation>
    <scope>NUCLEOTIDE SEQUENCE [LARGE SCALE GENOMIC DNA]</scope>
    <source>
        <strain evidence="7 8">LMG 19488</strain>
    </source>
</reference>
<dbReference type="EMBL" id="CP022437">
    <property type="protein sequence ID" value="ASN07134.1"/>
    <property type="molecule type" value="Genomic_DNA"/>
</dbReference>
<dbReference type="PANTHER" id="PTHR34857:SF2">
    <property type="entry name" value="SLL0384 PROTEIN"/>
    <property type="match status" value="1"/>
</dbReference>
<organism evidence="7 8">
    <name type="scientific">Virgibacillus necropolis</name>
    <dbReference type="NCBI Taxonomy" id="163877"/>
    <lineage>
        <taxon>Bacteria</taxon>
        <taxon>Bacillati</taxon>
        <taxon>Bacillota</taxon>
        <taxon>Bacilli</taxon>
        <taxon>Bacillales</taxon>
        <taxon>Bacillaceae</taxon>
        <taxon>Virgibacillus</taxon>
    </lineage>
</organism>
<dbReference type="OrthoDB" id="92887at2"/>
<evidence type="ECO:0000256" key="1">
    <source>
        <dbReference type="ARBA" id="ARBA00004141"/>
    </source>
</evidence>
<dbReference type="GO" id="GO:0005886">
    <property type="term" value="C:plasma membrane"/>
    <property type="evidence" value="ECO:0007669"/>
    <property type="project" value="UniProtKB-ARBA"/>
</dbReference>
<dbReference type="RefSeq" id="WP_089534128.1">
    <property type="nucleotide sequence ID" value="NZ_CP022437.1"/>
</dbReference>
<dbReference type="Proteomes" id="UP000204391">
    <property type="component" value="Chromosome"/>
</dbReference>
<sequence>MFLHRLNPSIKALTIVLLEIMLALVFDPITPFLFMVWTITLTFIGGNINLKKYCLYFLPFFIIAFGMLWTTIVFADTPKYPQEIINFLGFNIPEESLMTAFALSLRVLSVAALALLFIFTTDTVDFILSLIQQLKLSPKIAYGVLAGYRFLPMMKDELFIIRSAHRVRGFDQAKTLREKWNQYKTFSIPLLASAIRKAERTAMAMESKGFTGEKKRTFYRPFSISLHDWFFSSMMVIAFLGIAYLSWHLGYFQWYSGQL</sequence>
<dbReference type="CDD" id="cd16914">
    <property type="entry name" value="EcfT"/>
    <property type="match status" value="1"/>
</dbReference>
<comment type="subcellular location">
    <subcellularLocation>
        <location evidence="1">Membrane</location>
        <topology evidence="1">Multi-pass membrane protein</topology>
    </subcellularLocation>
</comment>